<organism evidence="5 6">
    <name type="scientific">Trichoderma arundinaceum</name>
    <dbReference type="NCBI Taxonomy" id="490622"/>
    <lineage>
        <taxon>Eukaryota</taxon>
        <taxon>Fungi</taxon>
        <taxon>Dikarya</taxon>
        <taxon>Ascomycota</taxon>
        <taxon>Pezizomycotina</taxon>
        <taxon>Sordariomycetes</taxon>
        <taxon>Hypocreomycetidae</taxon>
        <taxon>Hypocreales</taxon>
        <taxon>Hypocreaceae</taxon>
        <taxon>Trichoderma</taxon>
    </lineage>
</organism>
<keyword evidence="6" id="KW-1185">Reference proteome</keyword>
<feature type="compositionally biased region" description="Polar residues" evidence="3">
    <location>
        <begin position="468"/>
        <end position="477"/>
    </location>
</feature>
<dbReference type="Pfam" id="PF01565">
    <property type="entry name" value="FAD_binding_4"/>
    <property type="match status" value="1"/>
</dbReference>
<dbReference type="Pfam" id="PF08031">
    <property type="entry name" value="BBE"/>
    <property type="match status" value="1"/>
</dbReference>
<dbReference type="InterPro" id="IPR006094">
    <property type="entry name" value="Oxid_FAD_bind_N"/>
</dbReference>
<dbReference type="GO" id="GO:0071949">
    <property type="term" value="F:FAD binding"/>
    <property type="evidence" value="ECO:0007669"/>
    <property type="project" value="InterPro"/>
</dbReference>
<accession>A0A395NWS6</accession>
<dbReference type="STRING" id="490622.A0A395NWS6"/>
<evidence type="ECO:0000256" key="1">
    <source>
        <dbReference type="ARBA" id="ARBA00005466"/>
    </source>
</evidence>
<dbReference type="Proteomes" id="UP000266272">
    <property type="component" value="Unassembled WGS sequence"/>
</dbReference>
<name>A0A395NWS6_TRIAR</name>
<dbReference type="SUPFAM" id="SSF56176">
    <property type="entry name" value="FAD-binding/transporter-associated domain-like"/>
    <property type="match status" value="1"/>
</dbReference>
<sequence>MSCNPFGSESQACELGNYVSYAVNVSSSDDVIATLKFAQENNIRIVVRNTGHDLFGRSTGAGALAIWTHHLKNIEFLDWRDGNYNGPAAKVGAGVEAFEAVQAAGPRGLAVVTGECSTVGIAGGFAQGGGHSILSSNFGMGADQALEYEVVTAAGELVTASTTKNSDLYWALSGGGGGTYGIVISLTIRVHPAGDFGGATLSFVPAEDDTTAFREAVSQFHSLLPGMIDHGVSIIYFLSSASFFIQSLTAFNSTGDFVERTVLAPFTKVLGNLNIPFSATYTTLSYLDHFNTYEGPLPYGFFSVGGFQYGSRLIPRSLLEDDNTSLQKAITNLTTNGGVLIMGSAASYAAPSNGVPNAIFPPWRETLIQMQLLTPFNNTNREQNLRNQKIITNDLNPQLSNITPQSGAYMNEGDFNEPNWKSTFFGPNYDKLLSIKQKWDPKSIFYINKGVGSDTWIVAEDGRMCRADSSSPQTSWWRSGENHGEL</sequence>
<dbReference type="Gene3D" id="3.30.465.10">
    <property type="match status" value="2"/>
</dbReference>
<dbReference type="InterPro" id="IPR036318">
    <property type="entry name" value="FAD-bd_PCMH-like_sf"/>
</dbReference>
<dbReference type="InterPro" id="IPR016166">
    <property type="entry name" value="FAD-bd_PCMH"/>
</dbReference>
<evidence type="ECO:0000313" key="5">
    <source>
        <dbReference type="EMBL" id="RFU80550.1"/>
    </source>
</evidence>
<feature type="domain" description="FAD-binding PCMH-type" evidence="4">
    <location>
        <begin position="15"/>
        <end position="193"/>
    </location>
</feature>
<dbReference type="OrthoDB" id="9983560at2759"/>
<protein>
    <submittedName>
        <fullName evidence="5">Fad linked oxidase, n-terminal</fullName>
    </submittedName>
</protein>
<proteinExistence type="inferred from homology"/>
<dbReference type="InterPro" id="IPR050432">
    <property type="entry name" value="FAD-linked_Oxidoreductases_BP"/>
</dbReference>
<dbReference type="GO" id="GO:0016491">
    <property type="term" value="F:oxidoreductase activity"/>
    <property type="evidence" value="ECO:0007669"/>
    <property type="project" value="UniProtKB-KW"/>
</dbReference>
<keyword evidence="2" id="KW-0560">Oxidoreductase</keyword>
<dbReference type="PROSITE" id="PS51387">
    <property type="entry name" value="FAD_PCMH"/>
    <property type="match status" value="1"/>
</dbReference>
<reference evidence="5 6" key="1">
    <citation type="journal article" date="2018" name="PLoS Pathog.">
        <title>Evolution of structural diversity of trichothecenes, a family of toxins produced by plant pathogenic and entomopathogenic fungi.</title>
        <authorList>
            <person name="Proctor R.H."/>
            <person name="McCormick S.P."/>
            <person name="Kim H.S."/>
            <person name="Cardoza R.E."/>
            <person name="Stanley A.M."/>
            <person name="Lindo L."/>
            <person name="Kelly A."/>
            <person name="Brown D.W."/>
            <person name="Lee T."/>
            <person name="Vaughan M.M."/>
            <person name="Alexander N.J."/>
            <person name="Busman M."/>
            <person name="Gutierrez S."/>
        </authorList>
    </citation>
    <scope>NUCLEOTIDE SEQUENCE [LARGE SCALE GENOMIC DNA]</scope>
    <source>
        <strain evidence="5 6">IBT 40837</strain>
    </source>
</reference>
<comment type="similarity">
    <text evidence="1">Belongs to the oxygen-dependent FAD-linked oxidoreductase family.</text>
</comment>
<comment type="caution">
    <text evidence="5">The sequence shown here is derived from an EMBL/GenBank/DDBJ whole genome shotgun (WGS) entry which is preliminary data.</text>
</comment>
<evidence type="ECO:0000256" key="2">
    <source>
        <dbReference type="ARBA" id="ARBA00023002"/>
    </source>
</evidence>
<feature type="region of interest" description="Disordered" evidence="3">
    <location>
        <begin position="467"/>
        <end position="486"/>
    </location>
</feature>
<evidence type="ECO:0000259" key="4">
    <source>
        <dbReference type="PROSITE" id="PS51387"/>
    </source>
</evidence>
<dbReference type="PANTHER" id="PTHR13878:SF91">
    <property type="entry name" value="FAD BINDING DOMAIN PROTEIN (AFU_ORTHOLOGUE AFUA_6G12070)-RELATED"/>
    <property type="match status" value="1"/>
</dbReference>
<gene>
    <name evidence="5" type="ORF">TARUN_1669</name>
</gene>
<dbReference type="EMBL" id="PXOA01000105">
    <property type="protein sequence ID" value="RFU80550.1"/>
    <property type="molecule type" value="Genomic_DNA"/>
</dbReference>
<dbReference type="InterPro" id="IPR016169">
    <property type="entry name" value="FAD-bd_PCMH_sub2"/>
</dbReference>
<evidence type="ECO:0000256" key="3">
    <source>
        <dbReference type="SAM" id="MobiDB-lite"/>
    </source>
</evidence>
<evidence type="ECO:0000313" key="6">
    <source>
        <dbReference type="Proteomes" id="UP000266272"/>
    </source>
</evidence>
<dbReference type="PANTHER" id="PTHR13878">
    <property type="entry name" value="GULONOLACTONE OXIDASE"/>
    <property type="match status" value="1"/>
</dbReference>
<dbReference type="InterPro" id="IPR012951">
    <property type="entry name" value="BBE"/>
</dbReference>
<dbReference type="AlphaFoldDB" id="A0A395NWS6"/>